<dbReference type="PRINTS" id="PR00465">
    <property type="entry name" value="EP450IV"/>
</dbReference>
<organism evidence="13 14">
    <name type="scientific">Fusarium anthophilum</name>
    <dbReference type="NCBI Taxonomy" id="48485"/>
    <lineage>
        <taxon>Eukaryota</taxon>
        <taxon>Fungi</taxon>
        <taxon>Dikarya</taxon>
        <taxon>Ascomycota</taxon>
        <taxon>Pezizomycotina</taxon>
        <taxon>Sordariomycetes</taxon>
        <taxon>Hypocreomycetidae</taxon>
        <taxon>Hypocreales</taxon>
        <taxon>Nectriaceae</taxon>
        <taxon>Fusarium</taxon>
        <taxon>Fusarium fujikuroi species complex</taxon>
    </lineage>
</organism>
<evidence type="ECO:0000256" key="8">
    <source>
        <dbReference type="ARBA" id="ARBA00023004"/>
    </source>
</evidence>
<accession>A0A8H5DLL4</accession>
<keyword evidence="9 12" id="KW-0503">Monooxygenase</keyword>
<dbReference type="GO" id="GO:0020037">
    <property type="term" value="F:heme binding"/>
    <property type="evidence" value="ECO:0007669"/>
    <property type="project" value="InterPro"/>
</dbReference>
<gene>
    <name evidence="13" type="ORF">FANTH_14585</name>
</gene>
<dbReference type="SUPFAM" id="SSF48264">
    <property type="entry name" value="Cytochrome P450"/>
    <property type="match status" value="1"/>
</dbReference>
<dbReference type="Proteomes" id="UP000573603">
    <property type="component" value="Unassembled WGS sequence"/>
</dbReference>
<comment type="pathway">
    <text evidence="10">Plant hormone biosynthesis; gibberellin biosynthesis.</text>
</comment>
<evidence type="ECO:0000256" key="7">
    <source>
        <dbReference type="ARBA" id="ARBA00023002"/>
    </source>
</evidence>
<sequence>MTFSMAFNNQYSKALSVLILSLVAWFVFRPKQRYPDAPWLRVSTKPGRLGLLEDQATFQTNPMAILSVGWERYSKHGINYMLDTMEGKRYIVAPKYLDEIVRAPDTHVSALTASNDLMQIRHTLHPLAAVDQFHFDLPIRKSLTQALGPRLLDIVEEGKLAIDEYIGHSKDWKPLNGMETSFNVVARTANRLLFGIPLTRNKEFHQLSIDYTFVMFGGADIVRKYPNFMKQLVLWWSTKLYPAQALAQKLLMPLLEERVREEKDARANGIAKQREKPNDMIQWILDYAVDEELQPSRLVYRMLHINVAAVHTSSQSFGDVLFTLGLFPQYQDDLREEIIQIFRQEDGWSKETLTLLVKMDSFITECGRIQPNATIKNMRVTIRDWQFKDGTKVPKGIHISNNQLAYHLDDGVFKNANTFDPWRMYNARQKSGEATKHQYVMTSDKNLHFGHGKHACPGRFFAANEIKALLVLVMMRFDVRVTNATWEEVKRGQFYSVSRAPSDKVMVEFKNRDERIPEDLKEMFL</sequence>
<protein>
    <recommendedName>
        <fullName evidence="15">Cytochrome P450 monooxygenase</fullName>
    </recommendedName>
</protein>
<evidence type="ECO:0008006" key="15">
    <source>
        <dbReference type="Google" id="ProtNLM"/>
    </source>
</evidence>
<dbReference type="PROSITE" id="PS00086">
    <property type="entry name" value="CYTOCHROME_P450"/>
    <property type="match status" value="1"/>
</dbReference>
<evidence type="ECO:0000256" key="11">
    <source>
        <dbReference type="PIRSR" id="PIRSR602403-1"/>
    </source>
</evidence>
<evidence type="ECO:0000256" key="10">
    <source>
        <dbReference type="ARBA" id="ARBA00037909"/>
    </source>
</evidence>
<dbReference type="InterPro" id="IPR036396">
    <property type="entry name" value="Cyt_P450_sf"/>
</dbReference>
<comment type="pathway">
    <text evidence="3">Hormone biosynthesis.</text>
</comment>
<evidence type="ECO:0000313" key="13">
    <source>
        <dbReference type="EMBL" id="KAF5228138.1"/>
    </source>
</evidence>
<evidence type="ECO:0000256" key="4">
    <source>
        <dbReference type="ARBA" id="ARBA00010617"/>
    </source>
</evidence>
<dbReference type="GO" id="GO:0016705">
    <property type="term" value="F:oxidoreductase activity, acting on paired donors, with incorporation or reduction of molecular oxygen"/>
    <property type="evidence" value="ECO:0007669"/>
    <property type="project" value="InterPro"/>
</dbReference>
<dbReference type="Pfam" id="PF00067">
    <property type="entry name" value="p450"/>
    <property type="match status" value="1"/>
</dbReference>
<evidence type="ECO:0000256" key="6">
    <source>
        <dbReference type="ARBA" id="ARBA00022723"/>
    </source>
</evidence>
<dbReference type="CDD" id="cd11041">
    <property type="entry name" value="CYP503A1-like"/>
    <property type="match status" value="1"/>
</dbReference>
<reference evidence="13 14" key="1">
    <citation type="journal article" date="2020" name="BMC Genomics">
        <title>Correction to: Identification and distribution of gene clusters required for synthesis of sphingolipid metabolism inhibitors in diverse species of the filamentous fungus Fusarium.</title>
        <authorList>
            <person name="Kim H.S."/>
            <person name="Lohmar J.M."/>
            <person name="Busman M."/>
            <person name="Brown D.W."/>
            <person name="Naumann T.A."/>
            <person name="Divon H.H."/>
            <person name="Lysoe E."/>
            <person name="Uhlig S."/>
            <person name="Proctor R.H."/>
        </authorList>
    </citation>
    <scope>NUCLEOTIDE SEQUENCE [LARGE SCALE GENOMIC DNA]</scope>
    <source>
        <strain evidence="13 14">NRRL 25214</strain>
    </source>
</reference>
<comment type="similarity">
    <text evidence="4 12">Belongs to the cytochrome P450 family.</text>
</comment>
<dbReference type="InterPro" id="IPR017972">
    <property type="entry name" value="Cyt_P450_CS"/>
</dbReference>
<feature type="binding site" description="axial binding residue" evidence="11">
    <location>
        <position position="456"/>
    </location>
    <ligand>
        <name>heme</name>
        <dbReference type="ChEBI" id="CHEBI:30413"/>
    </ligand>
    <ligandPart>
        <name>Fe</name>
        <dbReference type="ChEBI" id="CHEBI:18248"/>
    </ligandPart>
</feature>
<evidence type="ECO:0000256" key="5">
    <source>
        <dbReference type="ARBA" id="ARBA00022617"/>
    </source>
</evidence>
<dbReference type="InterPro" id="IPR001128">
    <property type="entry name" value="Cyt_P450"/>
</dbReference>
<keyword evidence="6 11" id="KW-0479">Metal-binding</keyword>
<proteinExistence type="inferred from homology"/>
<evidence type="ECO:0000256" key="1">
    <source>
        <dbReference type="ARBA" id="ARBA00001971"/>
    </source>
</evidence>
<evidence type="ECO:0000256" key="2">
    <source>
        <dbReference type="ARBA" id="ARBA00004167"/>
    </source>
</evidence>
<dbReference type="GO" id="GO:0004497">
    <property type="term" value="F:monooxygenase activity"/>
    <property type="evidence" value="ECO:0007669"/>
    <property type="project" value="UniProtKB-KW"/>
</dbReference>
<evidence type="ECO:0000313" key="14">
    <source>
        <dbReference type="Proteomes" id="UP000573603"/>
    </source>
</evidence>
<dbReference type="AlphaFoldDB" id="A0A8H5DLL4"/>
<dbReference type="EMBL" id="JABEVY010000706">
    <property type="protein sequence ID" value="KAF5228138.1"/>
    <property type="molecule type" value="Genomic_DNA"/>
</dbReference>
<keyword evidence="7 12" id="KW-0560">Oxidoreductase</keyword>
<dbReference type="PANTHER" id="PTHR46206:SF6">
    <property type="entry name" value="CYTOCHROME P450 MONOOXYGENASE AN1598-RELATED"/>
    <property type="match status" value="1"/>
</dbReference>
<keyword evidence="5 11" id="KW-0349">Heme</keyword>
<evidence type="ECO:0000256" key="12">
    <source>
        <dbReference type="RuleBase" id="RU000461"/>
    </source>
</evidence>
<keyword evidence="8 11" id="KW-0408">Iron</keyword>
<dbReference type="InterPro" id="IPR002403">
    <property type="entry name" value="Cyt_P450_E_grp-IV"/>
</dbReference>
<comment type="subcellular location">
    <subcellularLocation>
        <location evidence="2">Membrane</location>
        <topology evidence="2">Single-pass membrane protein</topology>
    </subcellularLocation>
</comment>
<evidence type="ECO:0000256" key="9">
    <source>
        <dbReference type="ARBA" id="ARBA00023033"/>
    </source>
</evidence>
<dbReference type="PANTHER" id="PTHR46206">
    <property type="entry name" value="CYTOCHROME P450"/>
    <property type="match status" value="1"/>
</dbReference>
<evidence type="ECO:0000256" key="3">
    <source>
        <dbReference type="ARBA" id="ARBA00004972"/>
    </source>
</evidence>
<keyword evidence="14" id="KW-1185">Reference proteome</keyword>
<dbReference type="Gene3D" id="1.10.630.10">
    <property type="entry name" value="Cytochrome P450"/>
    <property type="match status" value="1"/>
</dbReference>
<comment type="cofactor">
    <cofactor evidence="1 11">
        <name>heme</name>
        <dbReference type="ChEBI" id="CHEBI:30413"/>
    </cofactor>
</comment>
<comment type="caution">
    <text evidence="13">The sequence shown here is derived from an EMBL/GenBank/DDBJ whole genome shotgun (WGS) entry which is preliminary data.</text>
</comment>
<name>A0A8H5DLL4_9HYPO</name>
<dbReference type="GO" id="GO:0016020">
    <property type="term" value="C:membrane"/>
    <property type="evidence" value="ECO:0007669"/>
    <property type="project" value="UniProtKB-SubCell"/>
</dbReference>
<dbReference type="GO" id="GO:0005506">
    <property type="term" value="F:iron ion binding"/>
    <property type="evidence" value="ECO:0007669"/>
    <property type="project" value="InterPro"/>
</dbReference>